<accession>A0A511W5R3</accession>
<dbReference type="PRINTS" id="PR00413">
    <property type="entry name" value="HADHALOGNASE"/>
</dbReference>
<evidence type="ECO:0000313" key="5">
    <source>
        <dbReference type="EMBL" id="GEN45383.1"/>
    </source>
</evidence>
<evidence type="ECO:0000256" key="2">
    <source>
        <dbReference type="ARBA" id="ARBA00022723"/>
    </source>
</evidence>
<sequence length="224" mass="26224">MIKAVVFDLDRTLLDRDKSVRVFIEKQHDRLNTFLDHIPKEKYITRFIELDQRGYVSKDKVYQQIVDEFNITGLTWQELLEDYISRFKDSCRPFPNLNRMLETLLGHHLILGVITNGRGQFQLDNIKALGIEHYFESILISEWEGVKKPDPQIFYKALEALDVVPAESIYVGDHPENDIKASRNVGMKSVWMKDKRYDGVQADFVIEDLMEVPYIVEGLCSRRI</sequence>
<dbReference type="SFLD" id="SFLDS00003">
    <property type="entry name" value="Haloacid_Dehalogenase"/>
    <property type="match status" value="1"/>
</dbReference>
<protein>
    <submittedName>
        <fullName evidence="5">Haloacid dehalogenase</fullName>
    </submittedName>
</protein>
<keyword evidence="3" id="KW-0378">Hydrolase</keyword>
<evidence type="ECO:0000256" key="1">
    <source>
        <dbReference type="ARBA" id="ARBA00001946"/>
    </source>
</evidence>
<organism evidence="5 6">
    <name type="scientific">Alkalibacillus haloalkaliphilus</name>
    <dbReference type="NCBI Taxonomy" id="94136"/>
    <lineage>
        <taxon>Bacteria</taxon>
        <taxon>Bacillati</taxon>
        <taxon>Bacillota</taxon>
        <taxon>Bacilli</taxon>
        <taxon>Bacillales</taxon>
        <taxon>Bacillaceae</taxon>
        <taxon>Alkalibacillus</taxon>
    </lineage>
</organism>
<dbReference type="GO" id="GO:0046872">
    <property type="term" value="F:metal ion binding"/>
    <property type="evidence" value="ECO:0007669"/>
    <property type="project" value="UniProtKB-KW"/>
</dbReference>
<proteinExistence type="predicted"/>
<dbReference type="Gene3D" id="1.10.150.520">
    <property type="match status" value="1"/>
</dbReference>
<dbReference type="InterPro" id="IPR023214">
    <property type="entry name" value="HAD_sf"/>
</dbReference>
<evidence type="ECO:0000313" key="6">
    <source>
        <dbReference type="Proteomes" id="UP000321440"/>
    </source>
</evidence>
<dbReference type="OrthoDB" id="9809962at2"/>
<dbReference type="NCBIfam" id="TIGR01509">
    <property type="entry name" value="HAD-SF-IA-v3"/>
    <property type="match status" value="1"/>
</dbReference>
<comment type="cofactor">
    <cofactor evidence="1">
        <name>Mg(2+)</name>
        <dbReference type="ChEBI" id="CHEBI:18420"/>
    </cofactor>
</comment>
<dbReference type="EMBL" id="BJYA01000004">
    <property type="protein sequence ID" value="GEN45383.1"/>
    <property type="molecule type" value="Genomic_DNA"/>
</dbReference>
<dbReference type="InterPro" id="IPR036412">
    <property type="entry name" value="HAD-like_sf"/>
</dbReference>
<dbReference type="InterPro" id="IPR051400">
    <property type="entry name" value="HAD-like_hydrolase"/>
</dbReference>
<dbReference type="RefSeq" id="WP_146815268.1">
    <property type="nucleotide sequence ID" value="NZ_BJYA01000004.1"/>
</dbReference>
<dbReference type="GO" id="GO:0016791">
    <property type="term" value="F:phosphatase activity"/>
    <property type="evidence" value="ECO:0007669"/>
    <property type="project" value="TreeGrafter"/>
</dbReference>
<dbReference type="SFLD" id="SFLDG01129">
    <property type="entry name" value="C1.5:_HAD__Beta-PGM__Phosphata"/>
    <property type="match status" value="1"/>
</dbReference>
<comment type="caution">
    <text evidence="5">The sequence shown here is derived from an EMBL/GenBank/DDBJ whole genome shotgun (WGS) entry which is preliminary data.</text>
</comment>
<dbReference type="PANTHER" id="PTHR46470">
    <property type="entry name" value="N-ACYLNEURAMINATE-9-PHOSPHATASE"/>
    <property type="match status" value="1"/>
</dbReference>
<dbReference type="GO" id="GO:0044281">
    <property type="term" value="P:small molecule metabolic process"/>
    <property type="evidence" value="ECO:0007669"/>
    <property type="project" value="UniProtKB-ARBA"/>
</dbReference>
<gene>
    <name evidence="5" type="ORF">AHA02nite_11590</name>
</gene>
<keyword evidence="4" id="KW-0460">Magnesium</keyword>
<dbReference type="Pfam" id="PF13419">
    <property type="entry name" value="HAD_2"/>
    <property type="match status" value="1"/>
</dbReference>
<reference evidence="5 6" key="1">
    <citation type="submission" date="2019-07" db="EMBL/GenBank/DDBJ databases">
        <title>Whole genome shotgun sequence of Alkalibacillus haloalkaliphilus NBRC 103110.</title>
        <authorList>
            <person name="Hosoyama A."/>
            <person name="Uohara A."/>
            <person name="Ohji S."/>
            <person name="Ichikawa N."/>
        </authorList>
    </citation>
    <scope>NUCLEOTIDE SEQUENCE [LARGE SCALE GENOMIC DNA]</scope>
    <source>
        <strain evidence="5 6">NBRC 103110</strain>
    </source>
</reference>
<evidence type="ECO:0000256" key="4">
    <source>
        <dbReference type="ARBA" id="ARBA00022842"/>
    </source>
</evidence>
<dbReference type="Gene3D" id="3.40.50.1000">
    <property type="entry name" value="HAD superfamily/HAD-like"/>
    <property type="match status" value="1"/>
</dbReference>
<name>A0A511W5R3_9BACI</name>
<dbReference type="AlphaFoldDB" id="A0A511W5R3"/>
<dbReference type="SUPFAM" id="SSF56784">
    <property type="entry name" value="HAD-like"/>
    <property type="match status" value="1"/>
</dbReference>
<dbReference type="Proteomes" id="UP000321440">
    <property type="component" value="Unassembled WGS sequence"/>
</dbReference>
<evidence type="ECO:0000256" key="3">
    <source>
        <dbReference type="ARBA" id="ARBA00022801"/>
    </source>
</evidence>
<dbReference type="InterPro" id="IPR006439">
    <property type="entry name" value="HAD-SF_hydro_IA"/>
</dbReference>
<keyword evidence="6" id="KW-1185">Reference proteome</keyword>
<dbReference type="InterPro" id="IPR041492">
    <property type="entry name" value="HAD_2"/>
</dbReference>
<keyword evidence="2" id="KW-0479">Metal-binding</keyword>
<dbReference type="PANTHER" id="PTHR46470:SF2">
    <property type="entry name" value="GLYCERALDEHYDE 3-PHOSPHATE PHOSPHATASE"/>
    <property type="match status" value="1"/>
</dbReference>
<dbReference type="NCBIfam" id="TIGR01549">
    <property type="entry name" value="HAD-SF-IA-v1"/>
    <property type="match status" value="1"/>
</dbReference>